<dbReference type="InterPro" id="IPR036249">
    <property type="entry name" value="Thioredoxin-like_sf"/>
</dbReference>
<dbReference type="CDD" id="cd00299">
    <property type="entry name" value="GST_C_family"/>
    <property type="match status" value="1"/>
</dbReference>
<protein>
    <recommendedName>
        <fullName evidence="1">GST N-terminal domain-containing protein</fullName>
    </recommendedName>
</protein>
<dbReference type="OrthoDB" id="4951845at2759"/>
<dbReference type="Proteomes" id="UP000298327">
    <property type="component" value="Unassembled WGS sequence"/>
</dbReference>
<dbReference type="InterPro" id="IPR036282">
    <property type="entry name" value="Glutathione-S-Trfase_C_sf"/>
</dbReference>
<dbReference type="EMBL" id="SEOQ01001434">
    <property type="protein sequence ID" value="TFY51793.1"/>
    <property type="molecule type" value="Genomic_DNA"/>
</dbReference>
<dbReference type="SUPFAM" id="SSF47616">
    <property type="entry name" value="GST C-terminal domain-like"/>
    <property type="match status" value="1"/>
</dbReference>
<proteinExistence type="predicted"/>
<evidence type="ECO:0000259" key="1">
    <source>
        <dbReference type="PROSITE" id="PS50404"/>
    </source>
</evidence>
<dbReference type="Pfam" id="PF22041">
    <property type="entry name" value="GST_C_7"/>
    <property type="match status" value="1"/>
</dbReference>
<accession>A0A4Y9XQY9</accession>
<dbReference type="InterPro" id="IPR054416">
    <property type="entry name" value="GST_UstS-like_C"/>
</dbReference>
<dbReference type="AlphaFoldDB" id="A0A4Y9XQY9"/>
<comment type="caution">
    <text evidence="2">The sequence shown here is derived from an EMBL/GenBank/DDBJ whole genome shotgun (WGS) entry which is preliminary data.</text>
</comment>
<evidence type="ECO:0000313" key="3">
    <source>
        <dbReference type="Proteomes" id="UP000298327"/>
    </source>
</evidence>
<dbReference type="SUPFAM" id="SSF52833">
    <property type="entry name" value="Thioredoxin-like"/>
    <property type="match status" value="1"/>
</dbReference>
<sequence length="261" mass="28701">MSIPPSTTSAADQAAEPHIILLILNMKGLPYKTVWVEYPDIKSLALEIGAKPTATQVQVDGIVGPHYTLPIIQDTRTGKVVSESTYIALYLEDTYPSSSVQLFPKGTRALQAAFAETFVATAGKPLWIPVAFETTIKLNPPSAEYYLRQKALVAGKELKDFAPEGPVREKEWANVLAGLATVDHWLAVEEGPFLMGRTLSYGDVVVAAYLAWYAAILGEQSPEWKDLMTVNKGRWAKVWDFFSSKGWIRVDEAGAKALQKT</sequence>
<dbReference type="Gene3D" id="1.20.1050.10">
    <property type="match status" value="1"/>
</dbReference>
<dbReference type="Pfam" id="PF13409">
    <property type="entry name" value="GST_N_2"/>
    <property type="match status" value="1"/>
</dbReference>
<organism evidence="2 3">
    <name type="scientific">Dentipellis fragilis</name>
    <dbReference type="NCBI Taxonomy" id="205917"/>
    <lineage>
        <taxon>Eukaryota</taxon>
        <taxon>Fungi</taxon>
        <taxon>Dikarya</taxon>
        <taxon>Basidiomycota</taxon>
        <taxon>Agaricomycotina</taxon>
        <taxon>Agaricomycetes</taxon>
        <taxon>Russulales</taxon>
        <taxon>Hericiaceae</taxon>
        <taxon>Dentipellis</taxon>
    </lineage>
</organism>
<feature type="domain" description="GST N-terminal" evidence="1">
    <location>
        <begin position="4"/>
        <end position="99"/>
    </location>
</feature>
<dbReference type="Gene3D" id="3.40.30.10">
    <property type="entry name" value="Glutaredoxin"/>
    <property type="match status" value="1"/>
</dbReference>
<dbReference type="InterPro" id="IPR004045">
    <property type="entry name" value="Glutathione_S-Trfase_N"/>
</dbReference>
<evidence type="ECO:0000313" key="2">
    <source>
        <dbReference type="EMBL" id="TFY51793.1"/>
    </source>
</evidence>
<dbReference type="PROSITE" id="PS50404">
    <property type="entry name" value="GST_NTER"/>
    <property type="match status" value="1"/>
</dbReference>
<reference evidence="2 3" key="1">
    <citation type="submission" date="2019-02" db="EMBL/GenBank/DDBJ databases">
        <title>Genome sequencing of the rare red list fungi Dentipellis fragilis.</title>
        <authorList>
            <person name="Buettner E."/>
            <person name="Kellner H."/>
        </authorList>
    </citation>
    <scope>NUCLEOTIDE SEQUENCE [LARGE SCALE GENOMIC DNA]</scope>
    <source>
        <strain evidence="2 3">DSM 105465</strain>
    </source>
</reference>
<gene>
    <name evidence="2" type="ORF">EVG20_g10833</name>
</gene>
<name>A0A4Y9XQY9_9AGAM</name>
<keyword evidence="3" id="KW-1185">Reference proteome</keyword>